<sequence length="169" mass="18869">MQNLGVHFYYSGYITEQMLLSVGEALKKPAIFAHADKKVRQTAFALFVEQIQNIMNYSFERCTLDDGTEFGRGVIAMGEEGDRFYIDCGNPVAISDVARIDAALQDIQALDRPELKAQYRSRLHGAIPDGSKGAGVGLIEIALRAKSDFSFGFVELDEKRAFYNLKVYI</sequence>
<dbReference type="NCBIfam" id="NF038262">
    <property type="entry name" value="SiaB_fam_kinase"/>
    <property type="match status" value="1"/>
</dbReference>
<evidence type="ECO:0000313" key="2">
    <source>
        <dbReference type="Proteomes" id="UP000196027"/>
    </source>
</evidence>
<organism evidence="1 2">
    <name type="scientific">Oleiphilus messinensis</name>
    <dbReference type="NCBI Taxonomy" id="141451"/>
    <lineage>
        <taxon>Bacteria</taxon>
        <taxon>Pseudomonadati</taxon>
        <taxon>Pseudomonadota</taxon>
        <taxon>Gammaproteobacteria</taxon>
        <taxon>Oceanospirillales</taxon>
        <taxon>Oleiphilaceae</taxon>
        <taxon>Oleiphilus</taxon>
    </lineage>
</organism>
<dbReference type="EMBL" id="CP021425">
    <property type="protein sequence ID" value="ARU59222.1"/>
    <property type="molecule type" value="Genomic_DNA"/>
</dbReference>
<dbReference type="Pfam" id="PF19788">
    <property type="entry name" value="DUF6272"/>
    <property type="match status" value="1"/>
</dbReference>
<dbReference type="AlphaFoldDB" id="A0A1Y0IFA5"/>
<accession>A0A1Y0IFA5</accession>
<dbReference type="InterPro" id="IPR046239">
    <property type="entry name" value="DUF6272"/>
</dbReference>
<protein>
    <submittedName>
        <fullName evidence="1">Uncharacterized protein</fullName>
    </submittedName>
</protein>
<reference evidence="1 2" key="1">
    <citation type="submission" date="2017-05" db="EMBL/GenBank/DDBJ databases">
        <title>Genomic insights into alkan degradation activity of Oleiphilus messinensis.</title>
        <authorList>
            <person name="Kozyavkin S.A."/>
            <person name="Slesarev A.I."/>
            <person name="Golyshin P.N."/>
            <person name="Korzhenkov A."/>
            <person name="Golyshina O.N."/>
            <person name="Toshchakov S.V."/>
        </authorList>
    </citation>
    <scope>NUCLEOTIDE SEQUENCE [LARGE SCALE GENOMIC DNA]</scope>
    <source>
        <strain evidence="1 2">ME102</strain>
    </source>
</reference>
<keyword evidence="2" id="KW-1185">Reference proteome</keyword>
<dbReference type="Proteomes" id="UP000196027">
    <property type="component" value="Chromosome"/>
</dbReference>
<proteinExistence type="predicted"/>
<name>A0A1Y0IFA5_9GAMM</name>
<evidence type="ECO:0000313" key="1">
    <source>
        <dbReference type="EMBL" id="ARU59222.1"/>
    </source>
</evidence>
<dbReference type="KEGG" id="ome:OLMES_5238"/>
<gene>
    <name evidence="1" type="ORF">OLMES_5238</name>
</gene>